<comment type="similarity">
    <text evidence="2 4">Belongs to the AB hydrolase superfamily. Lipase family.</text>
</comment>
<accession>A0AAV7XL64</accession>
<dbReference type="PRINTS" id="PR00821">
    <property type="entry name" value="TAGLIPASE"/>
</dbReference>
<reference evidence="6" key="1">
    <citation type="submission" date="2022-12" db="EMBL/GenBank/DDBJ databases">
        <title>Chromosome-level genome assembly of the bean flower thrips Megalurothrips usitatus.</title>
        <authorList>
            <person name="Ma L."/>
            <person name="Liu Q."/>
            <person name="Li H."/>
            <person name="Cai W."/>
        </authorList>
    </citation>
    <scope>NUCLEOTIDE SEQUENCE</scope>
    <source>
        <strain evidence="6">Cailab_2022a</strain>
    </source>
</reference>
<dbReference type="Pfam" id="PF00151">
    <property type="entry name" value="Lipase"/>
    <property type="match status" value="1"/>
</dbReference>
<comment type="caution">
    <text evidence="6">The sequence shown here is derived from an EMBL/GenBank/DDBJ whole genome shotgun (WGS) entry which is preliminary data.</text>
</comment>
<dbReference type="EMBL" id="JAPTSV010000008">
    <property type="protein sequence ID" value="KAJ1525513.1"/>
    <property type="molecule type" value="Genomic_DNA"/>
</dbReference>
<dbReference type="InterPro" id="IPR000734">
    <property type="entry name" value="TAG_lipase"/>
</dbReference>
<evidence type="ECO:0000313" key="6">
    <source>
        <dbReference type="EMBL" id="KAJ1525513.1"/>
    </source>
</evidence>
<proteinExistence type="inferred from homology"/>
<keyword evidence="3" id="KW-0964">Secreted</keyword>
<dbReference type="GO" id="GO:0005615">
    <property type="term" value="C:extracellular space"/>
    <property type="evidence" value="ECO:0007669"/>
    <property type="project" value="TreeGrafter"/>
</dbReference>
<organism evidence="6 7">
    <name type="scientific">Megalurothrips usitatus</name>
    <name type="common">bean blossom thrips</name>
    <dbReference type="NCBI Taxonomy" id="439358"/>
    <lineage>
        <taxon>Eukaryota</taxon>
        <taxon>Metazoa</taxon>
        <taxon>Ecdysozoa</taxon>
        <taxon>Arthropoda</taxon>
        <taxon>Hexapoda</taxon>
        <taxon>Insecta</taxon>
        <taxon>Pterygota</taxon>
        <taxon>Neoptera</taxon>
        <taxon>Paraneoptera</taxon>
        <taxon>Thysanoptera</taxon>
        <taxon>Terebrantia</taxon>
        <taxon>Thripoidea</taxon>
        <taxon>Thripidae</taxon>
        <taxon>Megalurothrips</taxon>
    </lineage>
</organism>
<evidence type="ECO:0000256" key="1">
    <source>
        <dbReference type="ARBA" id="ARBA00004613"/>
    </source>
</evidence>
<evidence type="ECO:0000256" key="3">
    <source>
        <dbReference type="ARBA" id="ARBA00022525"/>
    </source>
</evidence>
<dbReference type="InterPro" id="IPR013818">
    <property type="entry name" value="Lipase"/>
</dbReference>
<gene>
    <name evidence="6" type="ORF">ONE63_010321</name>
</gene>
<evidence type="ECO:0000259" key="5">
    <source>
        <dbReference type="Pfam" id="PF00151"/>
    </source>
</evidence>
<keyword evidence="7" id="KW-1185">Reference proteome</keyword>
<dbReference type="PANTHER" id="PTHR11610:SF173">
    <property type="entry name" value="LIPASE DOMAIN-CONTAINING PROTEIN-RELATED"/>
    <property type="match status" value="1"/>
</dbReference>
<feature type="domain" description="Lipase" evidence="5">
    <location>
        <begin position="7"/>
        <end position="248"/>
    </location>
</feature>
<dbReference type="Gene3D" id="3.40.50.1820">
    <property type="entry name" value="alpha/beta hydrolase"/>
    <property type="match status" value="1"/>
</dbReference>
<dbReference type="AlphaFoldDB" id="A0AAV7XL64"/>
<dbReference type="GO" id="GO:0016298">
    <property type="term" value="F:lipase activity"/>
    <property type="evidence" value="ECO:0007669"/>
    <property type="project" value="InterPro"/>
</dbReference>
<protein>
    <recommendedName>
        <fullName evidence="5">Lipase domain-containing protein</fullName>
    </recommendedName>
</protein>
<dbReference type="GO" id="GO:0017171">
    <property type="term" value="F:serine hydrolase activity"/>
    <property type="evidence" value="ECO:0007669"/>
    <property type="project" value="TreeGrafter"/>
</dbReference>
<dbReference type="Proteomes" id="UP001075354">
    <property type="component" value="Chromosome 8"/>
</dbReference>
<evidence type="ECO:0000256" key="4">
    <source>
        <dbReference type="RuleBase" id="RU004262"/>
    </source>
</evidence>
<dbReference type="SUPFAM" id="SSF53474">
    <property type="entry name" value="alpha/beta-Hydrolases"/>
    <property type="match status" value="1"/>
</dbReference>
<dbReference type="GO" id="GO:0016042">
    <property type="term" value="P:lipid catabolic process"/>
    <property type="evidence" value="ECO:0007669"/>
    <property type="project" value="TreeGrafter"/>
</dbReference>
<name>A0AAV7XL64_9NEOP</name>
<dbReference type="PANTHER" id="PTHR11610">
    <property type="entry name" value="LIPASE"/>
    <property type="match status" value="1"/>
</dbReference>
<sequence>MANVDRNNTEEGVRIYSNDVTTVQNSAFDASKKTVFCIHGYLCNSKKGSGCDEIKNALLDIAEHNVILVDWSIFDNVLLYPVDVLLKVPTIGQLLGETIKMLVKQGAAEDDIHIIGHSLGAHIAGHAGSLALNGKGVITGLDPAGPMYGGVTESHRLSTNDARFVEAIHTSGGLLGITEPVAHLDVYYNGGMNPQPGCPIDLLGICSHCFVFEVYINALRNPDGFIATRCDSQSDLLQGACNGNPQTRLGLNVDQG</sequence>
<evidence type="ECO:0000256" key="2">
    <source>
        <dbReference type="ARBA" id="ARBA00010701"/>
    </source>
</evidence>
<evidence type="ECO:0000313" key="7">
    <source>
        <dbReference type="Proteomes" id="UP001075354"/>
    </source>
</evidence>
<dbReference type="InterPro" id="IPR029058">
    <property type="entry name" value="AB_hydrolase_fold"/>
</dbReference>
<comment type="subcellular location">
    <subcellularLocation>
        <location evidence="1">Secreted</location>
    </subcellularLocation>
</comment>